<evidence type="ECO:0000256" key="2">
    <source>
        <dbReference type="SAM" id="MobiDB-lite"/>
    </source>
</evidence>
<accession>A0A8X7QAM2</accession>
<feature type="compositionally biased region" description="Basic and acidic residues" evidence="2">
    <location>
        <begin position="180"/>
        <end position="193"/>
    </location>
</feature>
<reference evidence="3 4" key="1">
    <citation type="submission" date="2020-02" db="EMBL/GenBank/DDBJ databases">
        <authorList>
            <person name="Ma Q."/>
            <person name="Huang Y."/>
            <person name="Song X."/>
            <person name="Pei D."/>
        </authorList>
    </citation>
    <scope>NUCLEOTIDE SEQUENCE [LARGE SCALE GENOMIC DNA]</scope>
    <source>
        <strain evidence="3">Sxm20200214</strain>
        <tissue evidence="3">Leaf</tissue>
    </source>
</reference>
<feature type="compositionally biased region" description="Low complexity" evidence="2">
    <location>
        <begin position="194"/>
        <end position="204"/>
    </location>
</feature>
<comment type="caution">
    <text evidence="3">The sequence shown here is derived from an EMBL/GenBank/DDBJ whole genome shotgun (WGS) entry which is preliminary data.</text>
</comment>
<keyword evidence="4" id="KW-1185">Reference proteome</keyword>
<proteinExistence type="predicted"/>
<dbReference type="EMBL" id="JAAMPC010000014">
    <property type="protein sequence ID" value="KAG2266083.1"/>
    <property type="molecule type" value="Genomic_DNA"/>
</dbReference>
<sequence length="245" mass="28375">MTDMADPYYAEMKQHKWDADWLFACMYANYCIPKKCTCGGAITVETDERGRNYYVCKVFEDDGLHIRRACHDAIEEEFDVMKSKFREEVSLHRKLQFEVEEMSKDIQELKNLLMRVREYNTLFLKSGLLEIHQQETLVMMYRDGLREEIRAEFGVHVFSTIDDIMQAALDVEEGDESDESGNRSKEKSRRGECETSGDTDGSTTKSDESGNRPKKKARTGEDFLENLDGEEENPGQADDNDAFMY</sequence>
<protein>
    <submittedName>
        <fullName evidence="3">Uncharacterized protein</fullName>
    </submittedName>
</protein>
<dbReference type="Proteomes" id="UP000886595">
    <property type="component" value="Unassembled WGS sequence"/>
</dbReference>
<evidence type="ECO:0000256" key="1">
    <source>
        <dbReference type="SAM" id="Coils"/>
    </source>
</evidence>
<keyword evidence="1" id="KW-0175">Coiled coil</keyword>
<feature type="coiled-coil region" evidence="1">
    <location>
        <begin position="92"/>
        <end position="119"/>
    </location>
</feature>
<feature type="compositionally biased region" description="Acidic residues" evidence="2">
    <location>
        <begin position="222"/>
        <end position="245"/>
    </location>
</feature>
<evidence type="ECO:0000313" key="4">
    <source>
        <dbReference type="Proteomes" id="UP000886595"/>
    </source>
</evidence>
<name>A0A8X7QAM2_BRACI</name>
<gene>
    <name evidence="3" type="ORF">Bca52824_073162</name>
</gene>
<feature type="region of interest" description="Disordered" evidence="2">
    <location>
        <begin position="171"/>
        <end position="245"/>
    </location>
</feature>
<evidence type="ECO:0000313" key="3">
    <source>
        <dbReference type="EMBL" id="KAG2266083.1"/>
    </source>
</evidence>
<dbReference type="AlphaFoldDB" id="A0A8X7QAM2"/>
<organism evidence="3 4">
    <name type="scientific">Brassica carinata</name>
    <name type="common">Ethiopian mustard</name>
    <name type="synonym">Abyssinian cabbage</name>
    <dbReference type="NCBI Taxonomy" id="52824"/>
    <lineage>
        <taxon>Eukaryota</taxon>
        <taxon>Viridiplantae</taxon>
        <taxon>Streptophyta</taxon>
        <taxon>Embryophyta</taxon>
        <taxon>Tracheophyta</taxon>
        <taxon>Spermatophyta</taxon>
        <taxon>Magnoliopsida</taxon>
        <taxon>eudicotyledons</taxon>
        <taxon>Gunneridae</taxon>
        <taxon>Pentapetalae</taxon>
        <taxon>rosids</taxon>
        <taxon>malvids</taxon>
        <taxon>Brassicales</taxon>
        <taxon>Brassicaceae</taxon>
        <taxon>Brassiceae</taxon>
        <taxon>Brassica</taxon>
    </lineage>
</organism>